<evidence type="ECO:0000256" key="8">
    <source>
        <dbReference type="ARBA" id="ARBA00023242"/>
    </source>
</evidence>
<dbReference type="PANTHER" id="PTHR12415:SF0">
    <property type="entry name" value="TYROSYL-DNA PHOSPHODIESTERASE 1"/>
    <property type="match status" value="1"/>
</dbReference>
<sequence>MSSTNGAGGKAPSMEVITIDSSDDDEGQVVPAAASSSGQKRARKSPTSSKSSAKNQNQEVIALLDDSSDDDNDDNPVPKMDRKRKARPCIEDEIIDIESSVEVRKPAAAARKRTASKNSSADNNEDSPVIPFHLFETTTAKSPSALSQEKRKYFQTLREAIGLDVVPNRQIQWLVISNFLIDFRYVYEKLPDIVQIPRVVVFYGSYFAGMDNIHFQQVQQLIMKNWKAAAERNGNTVEFIRLVPGDPPRSKTNPLPVKITYGCHHTKMFLTGFDDHVSNEGGGGSTRQSMIRVVVHTANLGTSDVEYKTNGFYAQNFPLKEKKVEQRPAIVNPYKVWTKSGGDYNASAAAAKSTCTFENDLADYMASYGYNTRQSWCAPTLGGSLDIREARLKRFGQSMDSQSSSTTYPSQQAVNANGTSRILTSQELSLPDLIRQYDYSSAYAVLIPSVPGYHQGMAIKKYGYLKLRKEIIDSFPSSQTLGEKKKKKKSPIVCQISSLGSLQEKWLRKFFSALDYTSTHTTNPLDENCMATKPLQSLTKIIWPTTDEIRNSVEGVAGGGSVPGREANLQKPFLKPLYHRWSKRDGGKDPFLTARHIPHIKTVVQPSPSFGDDRSIEWLLLSSHNLSKAAWGQVQNNKRTGGKDCFIAHWELGVMFSPATLLEVCGMTKPVRILSIGYDGAKDNGTISLCDDDVDDDGSSDFINVRVPLPYDVHTPDAYNGRDDYWIAE</sequence>
<feature type="binding site" evidence="10">
    <location>
        <position position="601"/>
    </location>
    <ligand>
        <name>substrate</name>
    </ligand>
</feature>
<keyword evidence="6" id="KW-0269">Exonuclease</keyword>
<feature type="compositionally biased region" description="Polar residues" evidence="12">
    <location>
        <begin position="34"/>
        <end position="59"/>
    </location>
</feature>
<dbReference type="GO" id="GO:0017005">
    <property type="term" value="F:3'-tyrosyl-DNA phosphodiesterase activity"/>
    <property type="evidence" value="ECO:0007669"/>
    <property type="project" value="TreeGrafter"/>
</dbReference>
<dbReference type="GO" id="GO:0003697">
    <property type="term" value="F:single-stranded DNA binding"/>
    <property type="evidence" value="ECO:0007669"/>
    <property type="project" value="TreeGrafter"/>
</dbReference>
<dbReference type="AlphaFoldDB" id="A0AAD9DDE9"/>
<proteinExistence type="inferred from homology"/>
<feature type="region of interest" description="Disordered" evidence="12">
    <location>
        <begin position="1"/>
        <end position="85"/>
    </location>
</feature>
<dbReference type="GO" id="GO:0006281">
    <property type="term" value="P:DNA repair"/>
    <property type="evidence" value="ECO:0007669"/>
    <property type="project" value="UniProtKB-KW"/>
</dbReference>
<feature type="active site" description="Nucleophile" evidence="9">
    <location>
        <position position="265"/>
    </location>
</feature>
<evidence type="ECO:0000256" key="1">
    <source>
        <dbReference type="ARBA" id="ARBA00004123"/>
    </source>
</evidence>
<keyword evidence="5 13" id="KW-0378">Hydrolase</keyword>
<accession>A0AAD9DDE9</accession>
<keyword evidence="8" id="KW-0539">Nucleus</keyword>
<keyword evidence="7" id="KW-0234">DNA repair</keyword>
<dbReference type="GO" id="GO:0004527">
    <property type="term" value="F:exonuclease activity"/>
    <property type="evidence" value="ECO:0007669"/>
    <property type="project" value="UniProtKB-KW"/>
</dbReference>
<dbReference type="Pfam" id="PF06087">
    <property type="entry name" value="Tyr-DNA_phospho"/>
    <property type="match status" value="2"/>
</dbReference>
<dbReference type="Gene3D" id="3.30.870.10">
    <property type="entry name" value="Endonuclease Chain A"/>
    <property type="match status" value="2"/>
</dbReference>
<organism evidence="13 14">
    <name type="scientific">Skeletonema marinoi</name>
    <dbReference type="NCBI Taxonomy" id="267567"/>
    <lineage>
        <taxon>Eukaryota</taxon>
        <taxon>Sar</taxon>
        <taxon>Stramenopiles</taxon>
        <taxon>Ochrophyta</taxon>
        <taxon>Bacillariophyta</taxon>
        <taxon>Coscinodiscophyceae</taxon>
        <taxon>Thalassiosirophycidae</taxon>
        <taxon>Thalassiosirales</taxon>
        <taxon>Skeletonemataceae</taxon>
        <taxon>Skeletonema</taxon>
        <taxon>Skeletonema marinoi-dohrnii complex</taxon>
    </lineage>
</organism>
<evidence type="ECO:0000256" key="6">
    <source>
        <dbReference type="ARBA" id="ARBA00022839"/>
    </source>
</evidence>
<protein>
    <submittedName>
        <fullName evidence="13">Tyrosyl-DNA phosphodiesterase 1</fullName>
        <ecNumber evidence="13">3.1.4.-</ecNumber>
    </submittedName>
</protein>
<evidence type="ECO:0000256" key="3">
    <source>
        <dbReference type="ARBA" id="ARBA00022722"/>
    </source>
</evidence>
<evidence type="ECO:0000256" key="5">
    <source>
        <dbReference type="ARBA" id="ARBA00022801"/>
    </source>
</evidence>
<dbReference type="EMBL" id="JATAAI010000013">
    <property type="protein sequence ID" value="KAK1741568.1"/>
    <property type="molecule type" value="Genomic_DNA"/>
</dbReference>
<gene>
    <name evidence="13" type="ORF">QTG54_008046</name>
</gene>
<feature type="active site" description="Proton donor/acceptor" evidence="9">
    <location>
        <position position="599"/>
    </location>
</feature>
<comment type="caution">
    <text evidence="13">The sequence shown here is derived from an EMBL/GenBank/DDBJ whole genome shotgun (WGS) entry which is preliminary data.</text>
</comment>
<evidence type="ECO:0000256" key="2">
    <source>
        <dbReference type="ARBA" id="ARBA00010205"/>
    </source>
</evidence>
<keyword evidence="4" id="KW-0227">DNA damage</keyword>
<dbReference type="PANTHER" id="PTHR12415">
    <property type="entry name" value="TYROSYL-DNA PHOSPHODIESTERASE 1"/>
    <property type="match status" value="1"/>
</dbReference>
<evidence type="ECO:0000313" key="14">
    <source>
        <dbReference type="Proteomes" id="UP001224775"/>
    </source>
</evidence>
<reference evidence="13" key="1">
    <citation type="submission" date="2023-06" db="EMBL/GenBank/DDBJ databases">
        <title>Survivors Of The Sea: Transcriptome response of Skeletonema marinoi to long-term dormancy.</title>
        <authorList>
            <person name="Pinder M.I.M."/>
            <person name="Kourtchenko O."/>
            <person name="Robertson E.K."/>
            <person name="Larsson T."/>
            <person name="Maumus F."/>
            <person name="Osuna-Cruz C.M."/>
            <person name="Vancaester E."/>
            <person name="Stenow R."/>
            <person name="Vandepoele K."/>
            <person name="Ploug H."/>
            <person name="Bruchert V."/>
            <person name="Godhe A."/>
            <person name="Topel M."/>
        </authorList>
    </citation>
    <scope>NUCLEOTIDE SEQUENCE</scope>
    <source>
        <strain evidence="13">R05AC</strain>
    </source>
</reference>
<dbReference type="GO" id="GO:0005634">
    <property type="term" value="C:nucleus"/>
    <property type="evidence" value="ECO:0007669"/>
    <property type="project" value="UniProtKB-SubCell"/>
</dbReference>
<dbReference type="SUPFAM" id="SSF56024">
    <property type="entry name" value="Phospholipase D/nuclease"/>
    <property type="match status" value="2"/>
</dbReference>
<evidence type="ECO:0000256" key="7">
    <source>
        <dbReference type="ARBA" id="ARBA00023204"/>
    </source>
</evidence>
<comment type="subcellular location">
    <subcellularLocation>
        <location evidence="1">Nucleus</location>
    </subcellularLocation>
</comment>
<evidence type="ECO:0000256" key="9">
    <source>
        <dbReference type="PIRSR" id="PIRSR610347-1"/>
    </source>
</evidence>
<dbReference type="Proteomes" id="UP001224775">
    <property type="component" value="Unassembled WGS sequence"/>
</dbReference>
<dbReference type="CDD" id="cd09123">
    <property type="entry name" value="PLDc_Tdp1_2"/>
    <property type="match status" value="1"/>
</dbReference>
<evidence type="ECO:0000256" key="10">
    <source>
        <dbReference type="PIRSR" id="PIRSR610347-2"/>
    </source>
</evidence>
<feature type="binding site" evidence="10">
    <location>
        <position position="267"/>
    </location>
    <ligand>
        <name>substrate</name>
    </ligand>
</feature>
<name>A0AAD9DDE9_9STRA</name>
<evidence type="ECO:0000313" key="13">
    <source>
        <dbReference type="EMBL" id="KAK1741568.1"/>
    </source>
</evidence>
<evidence type="ECO:0000256" key="11">
    <source>
        <dbReference type="PIRSR" id="PIRSR610347-3"/>
    </source>
</evidence>
<dbReference type="GO" id="GO:0003690">
    <property type="term" value="F:double-stranded DNA binding"/>
    <property type="evidence" value="ECO:0007669"/>
    <property type="project" value="TreeGrafter"/>
</dbReference>
<dbReference type="EC" id="3.1.4.-" evidence="13"/>
<keyword evidence="3" id="KW-0540">Nuclease</keyword>
<evidence type="ECO:0000256" key="4">
    <source>
        <dbReference type="ARBA" id="ARBA00022763"/>
    </source>
</evidence>
<dbReference type="InterPro" id="IPR010347">
    <property type="entry name" value="Tdp1"/>
</dbReference>
<comment type="similarity">
    <text evidence="2">Belongs to the tyrosyl-DNA phosphodiesterase family.</text>
</comment>
<feature type="site" description="Interaction with DNA" evidence="11">
    <location>
        <position position="627"/>
    </location>
</feature>
<evidence type="ECO:0000256" key="12">
    <source>
        <dbReference type="SAM" id="MobiDB-lite"/>
    </source>
</evidence>
<keyword evidence="14" id="KW-1185">Reference proteome</keyword>